<evidence type="ECO:0000313" key="7">
    <source>
        <dbReference type="EMBL" id="SMB94196.1"/>
    </source>
</evidence>
<evidence type="ECO:0000256" key="1">
    <source>
        <dbReference type="ARBA" id="ARBA00004141"/>
    </source>
</evidence>
<evidence type="ECO:0000256" key="3">
    <source>
        <dbReference type="ARBA" id="ARBA00022989"/>
    </source>
</evidence>
<evidence type="ECO:0000256" key="4">
    <source>
        <dbReference type="ARBA" id="ARBA00023136"/>
    </source>
</evidence>
<dbReference type="InterPro" id="IPR035906">
    <property type="entry name" value="MetI-like_sf"/>
</dbReference>
<dbReference type="SUPFAM" id="SSF161098">
    <property type="entry name" value="MetI-like"/>
    <property type="match status" value="1"/>
</dbReference>
<name>A0A1W1VLK2_PEPAS</name>
<dbReference type="RefSeq" id="WP_084231674.1">
    <property type="nucleotide sequence ID" value="NZ_FWWR01000017.1"/>
</dbReference>
<evidence type="ECO:0000256" key="2">
    <source>
        <dbReference type="ARBA" id="ARBA00022692"/>
    </source>
</evidence>
<dbReference type="EMBL" id="FWWR01000017">
    <property type="protein sequence ID" value="SMB94196.1"/>
    <property type="molecule type" value="Genomic_DNA"/>
</dbReference>
<gene>
    <name evidence="7" type="ORF">SAMN00017477_2195</name>
</gene>
<organism evidence="7 8">
    <name type="scientific">Peptoniphilus asaccharolyticus DSM 20463</name>
    <dbReference type="NCBI Taxonomy" id="573058"/>
    <lineage>
        <taxon>Bacteria</taxon>
        <taxon>Bacillati</taxon>
        <taxon>Bacillota</taxon>
        <taxon>Tissierellia</taxon>
        <taxon>Tissierellales</taxon>
        <taxon>Peptoniphilaceae</taxon>
        <taxon>Peptoniphilus</taxon>
    </lineage>
</organism>
<feature type="transmembrane region" description="Helical" evidence="5">
    <location>
        <begin position="59"/>
        <end position="85"/>
    </location>
</feature>
<keyword evidence="2 5" id="KW-0812">Transmembrane</keyword>
<accession>A0A1W1VLK2</accession>
<comment type="similarity">
    <text evidence="5">Belongs to the binding-protein-dependent transport system permease family.</text>
</comment>
<evidence type="ECO:0000313" key="8">
    <source>
        <dbReference type="Proteomes" id="UP000192368"/>
    </source>
</evidence>
<dbReference type="InterPro" id="IPR000515">
    <property type="entry name" value="MetI-like"/>
</dbReference>
<dbReference type="AlphaFoldDB" id="A0A1W1VLK2"/>
<dbReference type="PANTHER" id="PTHR43759:SF1">
    <property type="entry name" value="GLUCOSE IMPORT SYSTEM PERMEASE PROTEIN GLCT"/>
    <property type="match status" value="1"/>
</dbReference>
<dbReference type="CDD" id="cd06261">
    <property type="entry name" value="TM_PBP2"/>
    <property type="match status" value="1"/>
</dbReference>
<feature type="transmembrane region" description="Helical" evidence="5">
    <location>
        <begin position="253"/>
        <end position="276"/>
    </location>
</feature>
<keyword evidence="4 5" id="KW-0472">Membrane</keyword>
<dbReference type="GO" id="GO:0005886">
    <property type="term" value="C:plasma membrane"/>
    <property type="evidence" value="ECO:0007669"/>
    <property type="project" value="UniProtKB-SubCell"/>
</dbReference>
<feature type="transmembrane region" description="Helical" evidence="5">
    <location>
        <begin position="199"/>
        <end position="221"/>
    </location>
</feature>
<sequence length="282" mass="32289">MNKRLRPYLEVMPIVFLLLFILIMGIFGALIQSFGYFPIIGLKEFTVKYYIQVFKSEIFLNSLIYTVYTTLISSVLSVCMGVIIARILFKTKMKIEFFYKIPIIIPHITVVLFAITFLSDTGIFSRIAYLIGIENSQQIFSKVLFNKNGLGVILSYVWKQTPYVMLSILTVLKRMNSSYEDVAVNLGASRFYTFRKVTLPMLLPTILSTFTIIFAFSFGAYEIPMLLGATKPRALPVQAFIEYQNPNLLNRPYAMAMNIVIIIFCVGSVMLFNSIIRRLVEK</sequence>
<dbReference type="InterPro" id="IPR052730">
    <property type="entry name" value="Sugar_ABC_transporter"/>
</dbReference>
<feature type="transmembrane region" description="Helical" evidence="5">
    <location>
        <begin position="97"/>
        <end position="119"/>
    </location>
</feature>
<keyword evidence="3 5" id="KW-1133">Transmembrane helix</keyword>
<feature type="transmembrane region" description="Helical" evidence="5">
    <location>
        <begin position="12"/>
        <end position="39"/>
    </location>
</feature>
<evidence type="ECO:0000259" key="6">
    <source>
        <dbReference type="PROSITE" id="PS50928"/>
    </source>
</evidence>
<protein>
    <submittedName>
        <fullName evidence="7">Putative spermidine/putrescine transport system permease protein</fullName>
    </submittedName>
</protein>
<keyword evidence="8" id="KW-1185">Reference proteome</keyword>
<dbReference type="OrthoDB" id="9785836at2"/>
<dbReference type="PROSITE" id="PS50928">
    <property type="entry name" value="ABC_TM1"/>
    <property type="match status" value="1"/>
</dbReference>
<dbReference type="Proteomes" id="UP000192368">
    <property type="component" value="Unassembled WGS sequence"/>
</dbReference>
<dbReference type="Pfam" id="PF00528">
    <property type="entry name" value="BPD_transp_1"/>
    <property type="match status" value="1"/>
</dbReference>
<comment type="subcellular location">
    <subcellularLocation>
        <location evidence="5">Cell membrane</location>
        <topology evidence="5">Multi-pass membrane protein</topology>
    </subcellularLocation>
    <subcellularLocation>
        <location evidence="1">Membrane</location>
        <topology evidence="1">Multi-pass membrane protein</topology>
    </subcellularLocation>
</comment>
<feature type="domain" description="ABC transmembrane type-1" evidence="6">
    <location>
        <begin position="59"/>
        <end position="272"/>
    </location>
</feature>
<reference evidence="8" key="1">
    <citation type="submission" date="2017-04" db="EMBL/GenBank/DDBJ databases">
        <authorList>
            <person name="Varghese N."/>
            <person name="Submissions S."/>
        </authorList>
    </citation>
    <scope>NUCLEOTIDE SEQUENCE [LARGE SCALE GENOMIC DNA]</scope>
    <source>
        <strain evidence="8">DSM 20463</strain>
    </source>
</reference>
<dbReference type="STRING" id="573058.SAMN00017477_2195"/>
<dbReference type="PANTHER" id="PTHR43759">
    <property type="entry name" value="TREHALOSE TRANSPORT SYSTEM PERMEASE PROTEIN SUGA"/>
    <property type="match status" value="1"/>
</dbReference>
<dbReference type="Gene3D" id="1.10.3720.10">
    <property type="entry name" value="MetI-like"/>
    <property type="match status" value="1"/>
</dbReference>
<evidence type="ECO:0000256" key="5">
    <source>
        <dbReference type="RuleBase" id="RU363032"/>
    </source>
</evidence>
<dbReference type="GO" id="GO:0055085">
    <property type="term" value="P:transmembrane transport"/>
    <property type="evidence" value="ECO:0007669"/>
    <property type="project" value="InterPro"/>
</dbReference>
<proteinExistence type="inferred from homology"/>
<keyword evidence="5" id="KW-0813">Transport</keyword>